<dbReference type="RefSeq" id="WP_038521558.1">
    <property type="nucleotide sequence ID" value="NZ_CP008953.1"/>
</dbReference>
<dbReference type="eggNOG" id="COG1373">
    <property type="taxonomic scope" value="Bacteria"/>
</dbReference>
<dbReference type="Proteomes" id="UP000028492">
    <property type="component" value="Chromosome"/>
</dbReference>
<dbReference type="Pfam" id="PF13173">
    <property type="entry name" value="AAA_14"/>
    <property type="match status" value="1"/>
</dbReference>
<protein>
    <submittedName>
        <fullName evidence="3">Putative ATP/GTP binding protein</fullName>
    </submittedName>
</protein>
<dbReference type="InterPro" id="IPR025420">
    <property type="entry name" value="DUF4143"/>
</dbReference>
<evidence type="ECO:0000259" key="1">
    <source>
        <dbReference type="Pfam" id="PF13173"/>
    </source>
</evidence>
<organism evidence="3 4">
    <name type="scientific">Amycolatopsis japonica</name>
    <dbReference type="NCBI Taxonomy" id="208439"/>
    <lineage>
        <taxon>Bacteria</taxon>
        <taxon>Bacillati</taxon>
        <taxon>Actinomycetota</taxon>
        <taxon>Actinomycetes</taxon>
        <taxon>Pseudonocardiales</taxon>
        <taxon>Pseudonocardiaceae</taxon>
        <taxon>Amycolatopsis</taxon>
        <taxon>Amycolatopsis japonica group</taxon>
    </lineage>
</organism>
<dbReference type="HOGENOM" id="CLU_041527_3_0_11"/>
<feature type="domain" description="DUF4143" evidence="2">
    <location>
        <begin position="204"/>
        <end position="364"/>
    </location>
</feature>
<evidence type="ECO:0000313" key="4">
    <source>
        <dbReference type="Proteomes" id="UP000028492"/>
    </source>
</evidence>
<reference evidence="3 4" key="1">
    <citation type="journal article" date="2014" name="J. Biotechnol.">
        <title>Complete genome sequence of the actinobacterium Amycolatopsis japonica MG417-CF17(T) (=DSM 44213T) producing (S,S)-N,N'-ethylenediaminedisuccinic acid.</title>
        <authorList>
            <person name="Stegmann E."/>
            <person name="Albersmeier A."/>
            <person name="Spohn M."/>
            <person name="Gert H."/>
            <person name="Weber T."/>
            <person name="Wohlleben W."/>
            <person name="Kalinowski J."/>
            <person name="Ruckert C."/>
        </authorList>
    </citation>
    <scope>NUCLEOTIDE SEQUENCE [LARGE SCALE GENOMIC DNA]</scope>
    <source>
        <strain evidence="4">MG417-CF17 (DSM 44213)</strain>
    </source>
</reference>
<dbReference type="InterPro" id="IPR027417">
    <property type="entry name" value="P-loop_NTPase"/>
</dbReference>
<dbReference type="InterPro" id="IPR041682">
    <property type="entry name" value="AAA_14"/>
</dbReference>
<gene>
    <name evidence="3" type="ORF">AJAP_41010</name>
</gene>
<sequence length="414" mass="44967">MPYLPRLIDRNLVDVLAAFPAALIVGPRAVGKTTTARRVATEVVELDDPAQAAPFRADPTAALEALRRNGSGPLLLDEWQEVPEVLGAIKRAVDRGAGPGSFILTGSVRAPLNSASWPGTGRVITLDMHPMTVLEQRAATAPDNEFVSGLLSGQVTGFALPAEPPDLVGYLELAATGGYPAVLGLPGSARKLWLDSYVEQLVLRDVPELGEVRDPAALRRLLRALIESTGTLTADTELAAAADMNVKTVRRQERLLEDLRIVTSLPAWHTNRLSRLIKQRKRYTVDTGLVAAQLETDVRGLLRQGDLMGRMLETFVLAQLRPLLEVSERKVVAYHLRQQDGRREVDVLLEGADGRVAGLEIKASASPAKADARHLVWLRDQLADRFVAGLVLHTGKTIYQLDDRVSAVPIAALF</sequence>
<name>A0A075V6H2_9PSEU</name>
<dbReference type="EMBL" id="CP008953">
    <property type="protein sequence ID" value="AIG80978.1"/>
    <property type="molecule type" value="Genomic_DNA"/>
</dbReference>
<dbReference type="PANTHER" id="PTHR43566">
    <property type="entry name" value="CONSERVED PROTEIN"/>
    <property type="match status" value="1"/>
</dbReference>
<dbReference type="Pfam" id="PF13635">
    <property type="entry name" value="DUF4143"/>
    <property type="match status" value="1"/>
</dbReference>
<dbReference type="SUPFAM" id="SSF52540">
    <property type="entry name" value="P-loop containing nucleoside triphosphate hydrolases"/>
    <property type="match status" value="1"/>
</dbReference>
<dbReference type="AlphaFoldDB" id="A0A075V6H2"/>
<proteinExistence type="predicted"/>
<dbReference type="PANTHER" id="PTHR43566:SF2">
    <property type="entry name" value="DUF4143 DOMAIN-CONTAINING PROTEIN"/>
    <property type="match status" value="1"/>
</dbReference>
<feature type="domain" description="AAA" evidence="1">
    <location>
        <begin position="20"/>
        <end position="135"/>
    </location>
</feature>
<evidence type="ECO:0000259" key="2">
    <source>
        <dbReference type="Pfam" id="PF13635"/>
    </source>
</evidence>
<keyword evidence="4" id="KW-1185">Reference proteome</keyword>
<evidence type="ECO:0000313" key="3">
    <source>
        <dbReference type="EMBL" id="AIG80978.1"/>
    </source>
</evidence>
<dbReference type="KEGG" id="aja:AJAP_41010"/>
<accession>A0A075V6H2</accession>